<dbReference type="AlphaFoldDB" id="A0A8E2JNU4"/>
<protein>
    <submittedName>
        <fullName evidence="1">Uncharacterized protein</fullName>
    </submittedName>
</protein>
<dbReference type="Proteomes" id="UP000250140">
    <property type="component" value="Unassembled WGS sequence"/>
</dbReference>
<evidence type="ECO:0000313" key="2">
    <source>
        <dbReference type="Proteomes" id="UP000250140"/>
    </source>
</evidence>
<evidence type="ECO:0000313" key="1">
    <source>
        <dbReference type="EMBL" id="OCL04038.1"/>
    </source>
</evidence>
<accession>A0A8E2JNU4</accession>
<keyword evidence="2" id="KW-1185">Reference proteome</keyword>
<organism evidence="1 2">
    <name type="scientific">Glonium stellatum</name>
    <dbReference type="NCBI Taxonomy" id="574774"/>
    <lineage>
        <taxon>Eukaryota</taxon>
        <taxon>Fungi</taxon>
        <taxon>Dikarya</taxon>
        <taxon>Ascomycota</taxon>
        <taxon>Pezizomycotina</taxon>
        <taxon>Dothideomycetes</taxon>
        <taxon>Pleosporomycetidae</taxon>
        <taxon>Gloniales</taxon>
        <taxon>Gloniaceae</taxon>
        <taxon>Glonium</taxon>
    </lineage>
</organism>
<name>A0A8E2JNU4_9PEZI</name>
<sequence length="189" mass="21354">MIAQDVFAIFISRVADTIEPLNDIEPRIRQAQTTTADTLGNPTSQPYLGLTSPQIENIVNKFIAAGLGSREDALMSIIPPLLQRSKLPPLDEVTENLLSTAKTLKRDNRFQQCEDLLQGLLYRGPQQFQGKVVRALGDLYRKAARSQKQSEQDFARNGFRSMCGIRDLSEEAQATQQDYEFVRAYFEKK</sequence>
<dbReference type="OrthoDB" id="5151521at2759"/>
<reference evidence="1 2" key="1">
    <citation type="journal article" date="2016" name="Nat. Commun.">
        <title>Ectomycorrhizal ecology is imprinted in the genome of the dominant symbiotic fungus Cenococcum geophilum.</title>
        <authorList>
            <consortium name="DOE Joint Genome Institute"/>
            <person name="Peter M."/>
            <person name="Kohler A."/>
            <person name="Ohm R.A."/>
            <person name="Kuo A."/>
            <person name="Krutzmann J."/>
            <person name="Morin E."/>
            <person name="Arend M."/>
            <person name="Barry K.W."/>
            <person name="Binder M."/>
            <person name="Choi C."/>
            <person name="Clum A."/>
            <person name="Copeland A."/>
            <person name="Grisel N."/>
            <person name="Haridas S."/>
            <person name="Kipfer T."/>
            <person name="LaButti K."/>
            <person name="Lindquist E."/>
            <person name="Lipzen A."/>
            <person name="Maire R."/>
            <person name="Meier B."/>
            <person name="Mihaltcheva S."/>
            <person name="Molinier V."/>
            <person name="Murat C."/>
            <person name="Poggeler S."/>
            <person name="Quandt C.A."/>
            <person name="Sperisen C."/>
            <person name="Tritt A."/>
            <person name="Tisserant E."/>
            <person name="Crous P.W."/>
            <person name="Henrissat B."/>
            <person name="Nehls U."/>
            <person name="Egli S."/>
            <person name="Spatafora J.W."/>
            <person name="Grigoriev I.V."/>
            <person name="Martin F.M."/>
        </authorList>
    </citation>
    <scope>NUCLEOTIDE SEQUENCE [LARGE SCALE GENOMIC DNA]</scope>
    <source>
        <strain evidence="1 2">CBS 207.34</strain>
    </source>
</reference>
<proteinExistence type="predicted"/>
<dbReference type="EMBL" id="KV750619">
    <property type="protein sequence ID" value="OCL04038.1"/>
    <property type="molecule type" value="Genomic_DNA"/>
</dbReference>
<gene>
    <name evidence="1" type="ORF">AOQ84DRAFT_226488</name>
</gene>